<evidence type="ECO:0000256" key="1">
    <source>
        <dbReference type="SAM" id="SignalP"/>
    </source>
</evidence>
<sequence>MDFVIILLLIISLFIDCETVSLSLHSYVINLKDIDDSLCNVLDYQFLHGYSDPTVVFLYAPINTWIGIINSRKDNVKLIAISINLNDQSHPAIWSIPSLPCDTFGLLSIPKPIGGVLVFGANCVIHLNQGVPSYGISLNSFTEANTDFPLETFEDVVISLDCSRFCIISDLGDTIALSTKDGDIYVIFLITDDMRKMKKIHFQKSASSVLCTSICVVQSNHLFLGKSQKSQGARSGE</sequence>
<name>A0AAV7JXU0_9METZ</name>
<feature type="signal peptide" evidence="1">
    <location>
        <begin position="1"/>
        <end position="17"/>
    </location>
</feature>
<evidence type="ECO:0000313" key="3">
    <source>
        <dbReference type="Proteomes" id="UP001165289"/>
    </source>
</evidence>
<dbReference type="PANTHER" id="PTHR10644">
    <property type="entry name" value="DNA REPAIR/RNA PROCESSING CPSF FAMILY"/>
    <property type="match status" value="1"/>
</dbReference>
<dbReference type="EMBL" id="JAKMXF010000295">
    <property type="protein sequence ID" value="KAI6653125.1"/>
    <property type="molecule type" value="Genomic_DNA"/>
</dbReference>
<accession>A0AAV7JXU0</accession>
<gene>
    <name evidence="2" type="ORF">LOD99_3961</name>
</gene>
<proteinExistence type="predicted"/>
<dbReference type="Gene3D" id="2.130.10.10">
    <property type="entry name" value="YVTN repeat-like/Quinoprotein amine dehydrogenase"/>
    <property type="match status" value="1"/>
</dbReference>
<comment type="caution">
    <text evidence="2">The sequence shown here is derived from an EMBL/GenBank/DDBJ whole genome shotgun (WGS) entry which is preliminary data.</text>
</comment>
<keyword evidence="1" id="KW-0732">Signal</keyword>
<organism evidence="2 3">
    <name type="scientific">Oopsacas minuta</name>
    <dbReference type="NCBI Taxonomy" id="111878"/>
    <lineage>
        <taxon>Eukaryota</taxon>
        <taxon>Metazoa</taxon>
        <taxon>Porifera</taxon>
        <taxon>Hexactinellida</taxon>
        <taxon>Hexasterophora</taxon>
        <taxon>Lyssacinosida</taxon>
        <taxon>Leucopsacidae</taxon>
        <taxon>Oopsacas</taxon>
    </lineage>
</organism>
<evidence type="ECO:0000313" key="2">
    <source>
        <dbReference type="EMBL" id="KAI6653125.1"/>
    </source>
</evidence>
<reference evidence="2 3" key="1">
    <citation type="journal article" date="2023" name="BMC Biol.">
        <title>The compact genome of the sponge Oopsacas minuta (Hexactinellida) is lacking key metazoan core genes.</title>
        <authorList>
            <person name="Santini S."/>
            <person name="Schenkelaars Q."/>
            <person name="Jourda C."/>
            <person name="Duchesne M."/>
            <person name="Belahbib H."/>
            <person name="Rocher C."/>
            <person name="Selva M."/>
            <person name="Riesgo A."/>
            <person name="Vervoort M."/>
            <person name="Leys S.P."/>
            <person name="Kodjabachian L."/>
            <person name="Le Bivic A."/>
            <person name="Borchiellini C."/>
            <person name="Claverie J.M."/>
            <person name="Renard E."/>
        </authorList>
    </citation>
    <scope>NUCLEOTIDE SEQUENCE [LARGE SCALE GENOMIC DNA]</scope>
    <source>
        <strain evidence="2">SPO-2</strain>
    </source>
</reference>
<dbReference type="AlphaFoldDB" id="A0AAV7JXU0"/>
<feature type="chain" id="PRO_5043585996" evidence="1">
    <location>
        <begin position="18"/>
        <end position="237"/>
    </location>
</feature>
<keyword evidence="3" id="KW-1185">Reference proteome</keyword>
<dbReference type="Proteomes" id="UP001165289">
    <property type="component" value="Unassembled WGS sequence"/>
</dbReference>
<protein>
    <submittedName>
        <fullName evidence="2">Uncharacterized protein</fullName>
    </submittedName>
</protein>
<dbReference type="InterPro" id="IPR050358">
    <property type="entry name" value="RSE1/DDB1/CFT1"/>
</dbReference>
<dbReference type="InterPro" id="IPR015943">
    <property type="entry name" value="WD40/YVTN_repeat-like_dom_sf"/>
</dbReference>